<evidence type="ECO:0000313" key="1">
    <source>
        <dbReference type="EMBL" id="CAK0839815.1"/>
    </source>
</evidence>
<dbReference type="EMBL" id="CAUYUJ010014327">
    <property type="protein sequence ID" value="CAK0839815.1"/>
    <property type="molecule type" value="Genomic_DNA"/>
</dbReference>
<dbReference type="InterPro" id="IPR011990">
    <property type="entry name" value="TPR-like_helical_dom_sf"/>
</dbReference>
<name>A0ABN9T5D8_9DINO</name>
<accession>A0ABN9T5D8</accession>
<keyword evidence="2" id="KW-1185">Reference proteome</keyword>
<organism evidence="1 2">
    <name type="scientific">Prorocentrum cordatum</name>
    <dbReference type="NCBI Taxonomy" id="2364126"/>
    <lineage>
        <taxon>Eukaryota</taxon>
        <taxon>Sar</taxon>
        <taxon>Alveolata</taxon>
        <taxon>Dinophyceae</taxon>
        <taxon>Prorocentrales</taxon>
        <taxon>Prorocentraceae</taxon>
        <taxon>Prorocentrum</taxon>
    </lineage>
</organism>
<reference evidence="1" key="1">
    <citation type="submission" date="2023-10" db="EMBL/GenBank/DDBJ databases">
        <authorList>
            <person name="Chen Y."/>
            <person name="Shah S."/>
            <person name="Dougan E. K."/>
            <person name="Thang M."/>
            <person name="Chan C."/>
        </authorList>
    </citation>
    <scope>NUCLEOTIDE SEQUENCE [LARGE SCALE GENOMIC DNA]</scope>
</reference>
<evidence type="ECO:0000313" key="2">
    <source>
        <dbReference type="Proteomes" id="UP001189429"/>
    </source>
</evidence>
<evidence type="ECO:0008006" key="3">
    <source>
        <dbReference type="Google" id="ProtNLM"/>
    </source>
</evidence>
<protein>
    <recommendedName>
        <fullName evidence="3">Pentatricopeptide repeat-containing protein, chloroplastic</fullName>
    </recommendedName>
</protein>
<proteinExistence type="predicted"/>
<dbReference type="Proteomes" id="UP001189429">
    <property type="component" value="Unassembled WGS sequence"/>
</dbReference>
<sequence>MASGFACEKVSYNTGVSACEKVGQWQPALARLSELWEAKLDPEVISLSAGISACEKDGQWQLALALLCEMWEAKLVSDFIYTTILGPVRARRAGFGSERLRC</sequence>
<dbReference type="Gene3D" id="1.25.40.10">
    <property type="entry name" value="Tetratricopeptide repeat domain"/>
    <property type="match status" value="1"/>
</dbReference>
<gene>
    <name evidence="1" type="ORF">PCOR1329_LOCUS35412</name>
</gene>
<comment type="caution">
    <text evidence="1">The sequence shown here is derived from an EMBL/GenBank/DDBJ whole genome shotgun (WGS) entry which is preliminary data.</text>
</comment>